<dbReference type="InterPro" id="IPR007344">
    <property type="entry name" value="GrpB/CoaE"/>
</dbReference>
<evidence type="ECO:0008006" key="4">
    <source>
        <dbReference type="Google" id="ProtNLM"/>
    </source>
</evidence>
<comment type="caution">
    <text evidence="2">The sequence shown here is derived from an EMBL/GenBank/DDBJ whole genome shotgun (WGS) entry which is preliminary data.</text>
</comment>
<dbReference type="Proteomes" id="UP000177626">
    <property type="component" value="Unassembled WGS sequence"/>
</dbReference>
<dbReference type="PANTHER" id="PTHR34822">
    <property type="entry name" value="GRPB DOMAIN PROTEIN (AFU_ORTHOLOGUE AFUA_1G01530)"/>
    <property type="match status" value="1"/>
</dbReference>
<sequence>MIGLKRGIVKLVPHQKKWTSLFEQERKSLNKILGNNIKIEHVGSTAIPDIMAKPIIDIAVGYTDDSQKENIFNLIKSAGYEDMGEKGKIEYRFFAKGLDHNRTHYIHAVKYNSLGWDEMILFRDFLLKDKKARDEYNNLKNELAEKYSNLREKYTEGKAEFINNILNRAKH</sequence>
<keyword evidence="1" id="KW-0175">Coiled coil</keyword>
<evidence type="ECO:0000313" key="2">
    <source>
        <dbReference type="EMBL" id="OGY93846.1"/>
    </source>
</evidence>
<protein>
    <recommendedName>
        <fullName evidence="4">GrpB family protein</fullName>
    </recommendedName>
</protein>
<dbReference type="InterPro" id="IPR043519">
    <property type="entry name" value="NT_sf"/>
</dbReference>
<evidence type="ECO:0000256" key="1">
    <source>
        <dbReference type="SAM" id="Coils"/>
    </source>
</evidence>
<reference evidence="2 3" key="1">
    <citation type="journal article" date="2016" name="Nat. Commun.">
        <title>Thousands of microbial genomes shed light on interconnected biogeochemical processes in an aquifer system.</title>
        <authorList>
            <person name="Anantharaman K."/>
            <person name="Brown C.T."/>
            <person name="Hug L.A."/>
            <person name="Sharon I."/>
            <person name="Castelle C.J."/>
            <person name="Probst A.J."/>
            <person name="Thomas B.C."/>
            <person name="Singh A."/>
            <person name="Wilkins M.J."/>
            <person name="Karaoz U."/>
            <person name="Brodie E.L."/>
            <person name="Williams K.H."/>
            <person name="Hubbard S.S."/>
            <person name="Banfield J.F."/>
        </authorList>
    </citation>
    <scope>NUCLEOTIDE SEQUENCE [LARGE SCALE GENOMIC DNA]</scope>
</reference>
<dbReference type="Pfam" id="PF04229">
    <property type="entry name" value="GrpB"/>
    <property type="match status" value="1"/>
</dbReference>
<dbReference type="AlphaFoldDB" id="A0A1G2BY21"/>
<dbReference type="Gene3D" id="3.30.460.10">
    <property type="entry name" value="Beta Polymerase, domain 2"/>
    <property type="match status" value="1"/>
</dbReference>
<dbReference type="PANTHER" id="PTHR34822:SF1">
    <property type="entry name" value="GRPB FAMILY PROTEIN"/>
    <property type="match status" value="1"/>
</dbReference>
<organism evidence="2 3">
    <name type="scientific">Candidatus Komeilibacteria bacterium RIFOXYC1_FULL_37_11</name>
    <dbReference type="NCBI Taxonomy" id="1798555"/>
    <lineage>
        <taxon>Bacteria</taxon>
        <taxon>Candidatus Komeiliibacteriota</taxon>
    </lineage>
</organism>
<evidence type="ECO:0000313" key="3">
    <source>
        <dbReference type="Proteomes" id="UP000177626"/>
    </source>
</evidence>
<proteinExistence type="predicted"/>
<dbReference type="EMBL" id="MHKQ01000016">
    <property type="protein sequence ID" value="OGY93846.1"/>
    <property type="molecule type" value="Genomic_DNA"/>
</dbReference>
<name>A0A1G2BY21_9BACT</name>
<accession>A0A1G2BY21</accession>
<feature type="coiled-coil region" evidence="1">
    <location>
        <begin position="129"/>
        <end position="160"/>
    </location>
</feature>
<dbReference type="SUPFAM" id="SSF81301">
    <property type="entry name" value="Nucleotidyltransferase"/>
    <property type="match status" value="1"/>
</dbReference>
<gene>
    <name evidence="2" type="ORF">A2406_00645</name>
</gene>